<evidence type="ECO:0000256" key="2">
    <source>
        <dbReference type="ARBA" id="ARBA00022723"/>
    </source>
</evidence>
<comment type="similarity">
    <text evidence="1">Belongs to the cytochrome P450 family.</text>
</comment>
<comment type="caution">
    <text evidence="5">The sequence shown here is derived from an EMBL/GenBank/DDBJ whole genome shotgun (WGS) entry which is preliminary data.</text>
</comment>
<evidence type="ECO:0000256" key="1">
    <source>
        <dbReference type="ARBA" id="ARBA00010617"/>
    </source>
</evidence>
<dbReference type="AlphaFoldDB" id="A0AA39DPV3"/>
<organism evidence="5 6">
    <name type="scientific">Vitis rotundifolia</name>
    <name type="common">Muscadine grape</name>
    <dbReference type="NCBI Taxonomy" id="103349"/>
    <lineage>
        <taxon>Eukaryota</taxon>
        <taxon>Viridiplantae</taxon>
        <taxon>Streptophyta</taxon>
        <taxon>Embryophyta</taxon>
        <taxon>Tracheophyta</taxon>
        <taxon>Spermatophyta</taxon>
        <taxon>Magnoliopsida</taxon>
        <taxon>eudicotyledons</taxon>
        <taxon>Gunneridae</taxon>
        <taxon>Pentapetalae</taxon>
        <taxon>rosids</taxon>
        <taxon>Vitales</taxon>
        <taxon>Vitaceae</taxon>
        <taxon>Viteae</taxon>
        <taxon>Vitis</taxon>
    </lineage>
</organism>
<feature type="chain" id="PRO_5041424348" evidence="4">
    <location>
        <begin position="24"/>
        <end position="117"/>
    </location>
</feature>
<sequence>MELLFLSLSLVLLLVTIARTILALKRRAGDSDTTRLPPGSLGWPILGETLEFLNGNPEKFIGDRMKKYSPHIFKTKILGENTVVFCGPDGNKFLFANEQKLTTVFCPHSTQKLFRSY</sequence>
<keyword evidence="2" id="KW-0479">Metal-binding</keyword>
<keyword evidence="3" id="KW-0408">Iron</keyword>
<reference evidence="5 6" key="1">
    <citation type="journal article" date="2023" name="BMC Biotechnol.">
        <title>Vitis rotundifolia cv Carlos genome sequencing.</title>
        <authorList>
            <person name="Huff M."/>
            <person name="Hulse-Kemp A."/>
            <person name="Scheffler B."/>
            <person name="Youngblood R."/>
            <person name="Simpson S."/>
            <person name="Babiker E."/>
            <person name="Staton M."/>
        </authorList>
    </citation>
    <scope>NUCLEOTIDE SEQUENCE [LARGE SCALE GENOMIC DNA]</scope>
    <source>
        <tissue evidence="5">Leaf</tissue>
    </source>
</reference>
<name>A0AA39DPV3_VITRO</name>
<keyword evidence="4" id="KW-0732">Signal</keyword>
<protein>
    <submittedName>
        <fullName evidence="5">Uncharacterized protein</fullName>
    </submittedName>
</protein>
<dbReference type="InterPro" id="IPR036396">
    <property type="entry name" value="Cyt_P450_sf"/>
</dbReference>
<dbReference type="Gene3D" id="1.10.630.10">
    <property type="entry name" value="Cytochrome P450"/>
    <property type="match status" value="1"/>
</dbReference>
<evidence type="ECO:0000313" key="6">
    <source>
        <dbReference type="Proteomes" id="UP001168098"/>
    </source>
</evidence>
<dbReference type="GO" id="GO:0004497">
    <property type="term" value="F:monooxygenase activity"/>
    <property type="evidence" value="ECO:0007669"/>
    <property type="project" value="InterPro"/>
</dbReference>
<accession>A0AA39DPV3</accession>
<dbReference type="GO" id="GO:0020037">
    <property type="term" value="F:heme binding"/>
    <property type="evidence" value="ECO:0007669"/>
    <property type="project" value="InterPro"/>
</dbReference>
<evidence type="ECO:0000256" key="4">
    <source>
        <dbReference type="SAM" id="SignalP"/>
    </source>
</evidence>
<gene>
    <name evidence="5" type="ORF">PVL29_013502</name>
</gene>
<dbReference type="PANTHER" id="PTHR24286:SF88">
    <property type="entry name" value="BETA-AMYRIN 28-OXIDASE-LIKE"/>
    <property type="match status" value="1"/>
</dbReference>
<feature type="signal peptide" evidence="4">
    <location>
        <begin position="1"/>
        <end position="23"/>
    </location>
</feature>
<evidence type="ECO:0000313" key="5">
    <source>
        <dbReference type="EMBL" id="KAJ9691345.1"/>
    </source>
</evidence>
<dbReference type="GO" id="GO:0005506">
    <property type="term" value="F:iron ion binding"/>
    <property type="evidence" value="ECO:0007669"/>
    <property type="project" value="InterPro"/>
</dbReference>
<evidence type="ECO:0000256" key="3">
    <source>
        <dbReference type="ARBA" id="ARBA00023004"/>
    </source>
</evidence>
<dbReference type="GO" id="GO:0016125">
    <property type="term" value="P:sterol metabolic process"/>
    <property type="evidence" value="ECO:0007669"/>
    <property type="project" value="TreeGrafter"/>
</dbReference>
<proteinExistence type="inferred from homology"/>
<keyword evidence="6" id="KW-1185">Reference proteome</keyword>
<dbReference type="EMBL" id="JARBHA010000010">
    <property type="protein sequence ID" value="KAJ9691345.1"/>
    <property type="molecule type" value="Genomic_DNA"/>
</dbReference>
<dbReference type="GO" id="GO:0016705">
    <property type="term" value="F:oxidoreductase activity, acting on paired donors, with incorporation or reduction of molecular oxygen"/>
    <property type="evidence" value="ECO:0007669"/>
    <property type="project" value="InterPro"/>
</dbReference>
<dbReference type="Proteomes" id="UP001168098">
    <property type="component" value="Unassembled WGS sequence"/>
</dbReference>
<dbReference type="SUPFAM" id="SSF48264">
    <property type="entry name" value="Cytochrome P450"/>
    <property type="match status" value="1"/>
</dbReference>
<dbReference type="PANTHER" id="PTHR24286">
    <property type="entry name" value="CYTOCHROME P450 26"/>
    <property type="match status" value="1"/>
</dbReference>